<dbReference type="AlphaFoldDB" id="A0A1E5G6Y5"/>
<dbReference type="Gene3D" id="3.40.630.30">
    <property type="match status" value="1"/>
</dbReference>
<name>A0A1E5G6Y5_9ENTE</name>
<proteinExistence type="predicted"/>
<evidence type="ECO:0000259" key="3">
    <source>
        <dbReference type="PROSITE" id="PS51186"/>
    </source>
</evidence>
<organism evidence="4 5">
    <name type="scientific">Enterococcus termitis</name>
    <dbReference type="NCBI Taxonomy" id="332950"/>
    <lineage>
        <taxon>Bacteria</taxon>
        <taxon>Bacillati</taxon>
        <taxon>Bacillota</taxon>
        <taxon>Bacilli</taxon>
        <taxon>Lactobacillales</taxon>
        <taxon>Enterococcaceae</taxon>
        <taxon>Enterococcus</taxon>
    </lineage>
</organism>
<evidence type="ECO:0000313" key="4">
    <source>
        <dbReference type="EMBL" id="OEG08391.1"/>
    </source>
</evidence>
<dbReference type="SUPFAM" id="SSF55729">
    <property type="entry name" value="Acyl-CoA N-acyltransferases (Nat)"/>
    <property type="match status" value="1"/>
</dbReference>
<dbReference type="Proteomes" id="UP000095094">
    <property type="component" value="Unassembled WGS sequence"/>
</dbReference>
<sequence length="255" mass="29562">MLKEKNQQLYGNEYKIDLNFFSNKSDNIHHILCWEKENFIGYVALNSYDLEELEVTMIVDPNQIVIAKLQETVQNFARKHYYKRVLWIVDRNDSYLVDFIKQSGRYNYSFSECAMVFNNSIDLAPSNCLLEFAKKEDTTAISCLEDGSDHGEYKVIEAADLAKTLVFKKDGEIIASIRLEKSDKECGIYGFVVRPDMRGKGIGRKIITQVVHQLMIEKFSRIYLEVETTNNSAMGLYRSIGFEQHVLYDYYSSVV</sequence>
<dbReference type="Pfam" id="PF00583">
    <property type="entry name" value="Acetyltransf_1"/>
    <property type="match status" value="1"/>
</dbReference>
<evidence type="ECO:0000313" key="5">
    <source>
        <dbReference type="Proteomes" id="UP000095094"/>
    </source>
</evidence>
<dbReference type="PANTHER" id="PTHR43877:SF2">
    <property type="entry name" value="AMINOALKYLPHOSPHONATE N-ACETYLTRANSFERASE-RELATED"/>
    <property type="match status" value="1"/>
</dbReference>
<dbReference type="InterPro" id="IPR050832">
    <property type="entry name" value="Bact_Acetyltransf"/>
</dbReference>
<evidence type="ECO:0000256" key="1">
    <source>
        <dbReference type="ARBA" id="ARBA00022679"/>
    </source>
</evidence>
<dbReference type="EMBL" id="MIJY01000047">
    <property type="protein sequence ID" value="OEG08391.1"/>
    <property type="molecule type" value="Genomic_DNA"/>
</dbReference>
<dbReference type="GO" id="GO:0016747">
    <property type="term" value="F:acyltransferase activity, transferring groups other than amino-acyl groups"/>
    <property type="evidence" value="ECO:0007669"/>
    <property type="project" value="InterPro"/>
</dbReference>
<feature type="domain" description="N-acetyltransferase" evidence="3">
    <location>
        <begin position="121"/>
        <end position="255"/>
    </location>
</feature>
<dbReference type="OrthoDB" id="7163760at2"/>
<reference evidence="5" key="1">
    <citation type="submission" date="2016-09" db="EMBL/GenBank/DDBJ databases">
        <authorList>
            <person name="Gulvik C.A."/>
        </authorList>
    </citation>
    <scope>NUCLEOTIDE SEQUENCE [LARGE SCALE GENOMIC DNA]</scope>
    <source>
        <strain evidence="5">LMG 8895</strain>
    </source>
</reference>
<keyword evidence="2" id="KW-0012">Acyltransferase</keyword>
<dbReference type="PROSITE" id="PS51186">
    <property type="entry name" value="GNAT"/>
    <property type="match status" value="1"/>
</dbReference>
<protein>
    <recommendedName>
        <fullName evidence="3">N-acetyltransferase domain-containing protein</fullName>
    </recommendedName>
</protein>
<dbReference type="PANTHER" id="PTHR43877">
    <property type="entry name" value="AMINOALKYLPHOSPHONATE N-ACETYLTRANSFERASE-RELATED-RELATED"/>
    <property type="match status" value="1"/>
</dbReference>
<keyword evidence="1" id="KW-0808">Transferase</keyword>
<dbReference type="CDD" id="cd04301">
    <property type="entry name" value="NAT_SF"/>
    <property type="match status" value="1"/>
</dbReference>
<accession>A0A1E5G6Y5</accession>
<evidence type="ECO:0000256" key="2">
    <source>
        <dbReference type="ARBA" id="ARBA00023315"/>
    </source>
</evidence>
<comment type="caution">
    <text evidence="4">The sequence shown here is derived from an EMBL/GenBank/DDBJ whole genome shotgun (WGS) entry which is preliminary data.</text>
</comment>
<gene>
    <name evidence="4" type="ORF">BCR25_13335</name>
</gene>
<keyword evidence="5" id="KW-1185">Reference proteome</keyword>
<dbReference type="InterPro" id="IPR016181">
    <property type="entry name" value="Acyl_CoA_acyltransferase"/>
</dbReference>
<dbReference type="InterPro" id="IPR000182">
    <property type="entry name" value="GNAT_dom"/>
</dbReference>
<dbReference type="RefSeq" id="WP_069665228.1">
    <property type="nucleotide sequence ID" value="NZ_JBHUJJ010000001.1"/>
</dbReference>